<feature type="transmembrane region" description="Helical" evidence="7">
    <location>
        <begin position="239"/>
        <end position="263"/>
    </location>
</feature>
<dbReference type="PANTHER" id="PTHR43044:SF2">
    <property type="entry name" value="POLYSULPHIDE REDUCTASE NRFD"/>
    <property type="match status" value="1"/>
</dbReference>
<evidence type="ECO:0000256" key="4">
    <source>
        <dbReference type="ARBA" id="ARBA00022692"/>
    </source>
</evidence>
<dbReference type="Pfam" id="PF03916">
    <property type="entry name" value="NrfD"/>
    <property type="match status" value="1"/>
</dbReference>
<feature type="transmembrane region" description="Helical" evidence="7">
    <location>
        <begin position="198"/>
        <end position="219"/>
    </location>
</feature>
<dbReference type="InterPro" id="IPR054823">
    <property type="entry name" value="DsrP-like"/>
</dbReference>
<dbReference type="AlphaFoldDB" id="A0A1F6G7J7"/>
<keyword evidence="4 7" id="KW-0812">Transmembrane</keyword>
<comment type="similarity">
    <text evidence="2">Belongs to the NrfD family.</text>
</comment>
<feature type="transmembrane region" description="Helical" evidence="7">
    <location>
        <begin position="357"/>
        <end position="377"/>
    </location>
</feature>
<dbReference type="Proteomes" id="UP000178449">
    <property type="component" value="Unassembled WGS sequence"/>
</dbReference>
<protein>
    <submittedName>
        <fullName evidence="8">Menaquinol oxidoreductase</fullName>
    </submittedName>
</protein>
<evidence type="ECO:0000256" key="3">
    <source>
        <dbReference type="ARBA" id="ARBA00022475"/>
    </source>
</evidence>
<feature type="transmembrane region" description="Helical" evidence="7">
    <location>
        <begin position="164"/>
        <end position="186"/>
    </location>
</feature>
<evidence type="ECO:0000256" key="6">
    <source>
        <dbReference type="ARBA" id="ARBA00023136"/>
    </source>
</evidence>
<feature type="transmembrane region" description="Helical" evidence="7">
    <location>
        <begin position="84"/>
        <end position="105"/>
    </location>
</feature>
<keyword evidence="5 7" id="KW-1133">Transmembrane helix</keyword>
<feature type="transmembrane region" description="Helical" evidence="7">
    <location>
        <begin position="12"/>
        <end position="31"/>
    </location>
</feature>
<comment type="subcellular location">
    <subcellularLocation>
        <location evidence="1">Cell membrane</location>
        <topology evidence="1">Multi-pass membrane protein</topology>
    </subcellularLocation>
</comment>
<evidence type="ECO:0000313" key="8">
    <source>
        <dbReference type="EMBL" id="OGG94085.1"/>
    </source>
</evidence>
<feature type="transmembrane region" description="Helical" evidence="7">
    <location>
        <begin position="125"/>
        <end position="148"/>
    </location>
</feature>
<proteinExistence type="inferred from homology"/>
<keyword evidence="6 7" id="KW-0472">Membrane</keyword>
<dbReference type="PANTHER" id="PTHR43044">
    <property type="match status" value="1"/>
</dbReference>
<evidence type="ECO:0000256" key="2">
    <source>
        <dbReference type="ARBA" id="ARBA00008929"/>
    </source>
</evidence>
<dbReference type="EMBL" id="MFNE01000043">
    <property type="protein sequence ID" value="OGG94085.1"/>
    <property type="molecule type" value="Genomic_DNA"/>
</dbReference>
<dbReference type="Gene3D" id="1.20.1630.10">
    <property type="entry name" value="Formate dehydrogenase/DMSO reductase domain"/>
    <property type="match status" value="1"/>
</dbReference>
<keyword evidence="3" id="KW-1003">Cell membrane</keyword>
<evidence type="ECO:0000256" key="7">
    <source>
        <dbReference type="SAM" id="Phobius"/>
    </source>
</evidence>
<dbReference type="InterPro" id="IPR005614">
    <property type="entry name" value="NrfD-like"/>
</dbReference>
<feature type="transmembrane region" description="Helical" evidence="7">
    <location>
        <begin position="315"/>
        <end position="337"/>
    </location>
</feature>
<dbReference type="GO" id="GO:0005886">
    <property type="term" value="C:plasma membrane"/>
    <property type="evidence" value="ECO:0007669"/>
    <property type="project" value="UniProtKB-SubCell"/>
</dbReference>
<name>A0A1F6G7J7_9PROT</name>
<evidence type="ECO:0000256" key="1">
    <source>
        <dbReference type="ARBA" id="ARBA00004651"/>
    </source>
</evidence>
<dbReference type="NCBIfam" id="NF045798">
    <property type="entry name" value="DsrP"/>
    <property type="match status" value="1"/>
</dbReference>
<accession>A0A1F6G7J7</accession>
<feature type="transmembrane region" description="Helical" evidence="7">
    <location>
        <begin position="283"/>
        <end position="303"/>
    </location>
</feature>
<evidence type="ECO:0000256" key="5">
    <source>
        <dbReference type="ARBA" id="ARBA00022989"/>
    </source>
</evidence>
<sequence length="383" mass="42556">MIEKALTGDKRYHLWMTALLLVIGNGVFYYLKQLEYGLGITGMSRDISWGVYIAQFTFMVGVAASAVMLVLPYYVHNFKAFGKIVVLGEFLAVAAVSMCLLFIMVDMGHPDRFINVLRYPTPNSMLFWDANVLNVYLVLNLLCGWVVLEAEKLKKAPPKWIKPFIYLSIPWAFSIHTVTAMLYAGLPGRHLWLTAIMAPRFLASAFAAGPALLILLSLLLKRVANFDVGKEAIGKLTTIVTYGILANFFFIGLEFFTAYYSGIPSHQHNLDYLFFVLEGHGNLVPFLWTSVFLGMGGIVGLFWPGLKENEKALGLICGAIFISLWIDKGIGLVIGGFVPNPLGEITEYYITWPEFSITLGIWAIGALILSVLYKIALSVKQAP</sequence>
<organism evidence="8 9">
    <name type="scientific">Candidatus Lambdaproteobacteria bacterium RIFOXYD2_FULL_50_16</name>
    <dbReference type="NCBI Taxonomy" id="1817772"/>
    <lineage>
        <taxon>Bacteria</taxon>
        <taxon>Pseudomonadati</taxon>
        <taxon>Pseudomonadota</taxon>
        <taxon>Candidatus Lambdaproteobacteria</taxon>
    </lineage>
</organism>
<feature type="transmembrane region" description="Helical" evidence="7">
    <location>
        <begin position="51"/>
        <end position="75"/>
    </location>
</feature>
<gene>
    <name evidence="8" type="ORF">A2527_09555</name>
</gene>
<comment type="caution">
    <text evidence="8">The sequence shown here is derived from an EMBL/GenBank/DDBJ whole genome shotgun (WGS) entry which is preliminary data.</text>
</comment>
<dbReference type="STRING" id="1817772.A2527_09555"/>
<evidence type="ECO:0000313" key="9">
    <source>
        <dbReference type="Proteomes" id="UP000178449"/>
    </source>
</evidence>
<reference evidence="8 9" key="1">
    <citation type="journal article" date="2016" name="Nat. Commun.">
        <title>Thousands of microbial genomes shed light on interconnected biogeochemical processes in an aquifer system.</title>
        <authorList>
            <person name="Anantharaman K."/>
            <person name="Brown C.T."/>
            <person name="Hug L.A."/>
            <person name="Sharon I."/>
            <person name="Castelle C.J."/>
            <person name="Probst A.J."/>
            <person name="Thomas B.C."/>
            <person name="Singh A."/>
            <person name="Wilkins M.J."/>
            <person name="Karaoz U."/>
            <person name="Brodie E.L."/>
            <person name="Williams K.H."/>
            <person name="Hubbard S.S."/>
            <person name="Banfield J.F."/>
        </authorList>
    </citation>
    <scope>NUCLEOTIDE SEQUENCE [LARGE SCALE GENOMIC DNA]</scope>
</reference>